<dbReference type="Pfam" id="PF13835">
    <property type="entry name" value="DUF4194"/>
    <property type="match status" value="1"/>
</dbReference>
<accession>A0A1E8PR17</accession>
<dbReference type="InterPro" id="IPR025449">
    <property type="entry name" value="JetB"/>
</dbReference>
<dbReference type="EMBL" id="MAQB02000001">
    <property type="protein sequence ID" value="OFJ48330.1"/>
    <property type="molecule type" value="Genomic_DNA"/>
</dbReference>
<evidence type="ECO:0008006" key="3">
    <source>
        <dbReference type="Google" id="ProtNLM"/>
    </source>
</evidence>
<sequence length="199" mass="23216">MMNSSSETHYSQILIALMQGVLYQENDVALWQPLLLLQARVRDYCQHIGLELILDEAEGYAYLRQRATPEGEVALPRLVPRRQLSYPVSLILVLLRKKLAEFDNNAGDTRLILSREQITEQLRLFLPDTANEARLLDRMDTHLNKVVELGFLYRLRGQDQQFEVRRILKAFVDAQWLNDFEQRLNDYASHGMELSEDAR</sequence>
<dbReference type="Proteomes" id="UP000092634">
    <property type="component" value="Unassembled WGS sequence"/>
</dbReference>
<evidence type="ECO:0000313" key="1">
    <source>
        <dbReference type="EMBL" id="OFJ48330.1"/>
    </source>
</evidence>
<evidence type="ECO:0000313" key="2">
    <source>
        <dbReference type="Proteomes" id="UP000092634"/>
    </source>
</evidence>
<proteinExistence type="predicted"/>
<gene>
    <name evidence="1" type="ORF">BA896_004500</name>
</gene>
<dbReference type="AlphaFoldDB" id="A0A1E8PR17"/>
<organism evidence="1 2">
    <name type="scientific">Janthinobacterium lividum</name>
    <dbReference type="NCBI Taxonomy" id="29581"/>
    <lineage>
        <taxon>Bacteria</taxon>
        <taxon>Pseudomonadati</taxon>
        <taxon>Pseudomonadota</taxon>
        <taxon>Betaproteobacteria</taxon>
        <taxon>Burkholderiales</taxon>
        <taxon>Oxalobacteraceae</taxon>
        <taxon>Janthinobacterium</taxon>
    </lineage>
</organism>
<protein>
    <recommendedName>
        <fullName evidence="3">DUF4194 domain-containing protein</fullName>
    </recommendedName>
</protein>
<name>A0A1E8PR17_9BURK</name>
<comment type="caution">
    <text evidence="1">The sequence shown here is derived from an EMBL/GenBank/DDBJ whole genome shotgun (WGS) entry which is preliminary data.</text>
</comment>
<reference evidence="1 2" key="1">
    <citation type="submission" date="2016-10" db="EMBL/GenBank/DDBJ databases">
        <title>Updated version of Genome Assembly of Janthinobacterium lividum ERGS5:01.</title>
        <authorList>
            <person name="Kumar R."/>
            <person name="Acharya V."/>
            <person name="Singh D."/>
        </authorList>
    </citation>
    <scope>NUCLEOTIDE SEQUENCE [LARGE SCALE GENOMIC DNA]</scope>
    <source>
        <strain evidence="1 2">ERGS5:01</strain>
    </source>
</reference>